<evidence type="ECO:0000256" key="1">
    <source>
        <dbReference type="ARBA" id="ARBA00009013"/>
    </source>
</evidence>
<evidence type="ECO:0000313" key="5">
    <source>
        <dbReference type="Proteomes" id="UP000639606"/>
    </source>
</evidence>
<dbReference type="GO" id="GO:0043856">
    <property type="term" value="F:anti-sigma factor antagonist activity"/>
    <property type="evidence" value="ECO:0007669"/>
    <property type="project" value="InterPro"/>
</dbReference>
<dbReference type="PANTHER" id="PTHR33495">
    <property type="entry name" value="ANTI-SIGMA FACTOR ANTAGONIST TM_1081-RELATED-RELATED"/>
    <property type="match status" value="1"/>
</dbReference>
<evidence type="ECO:0000256" key="2">
    <source>
        <dbReference type="RuleBase" id="RU003749"/>
    </source>
</evidence>
<dbReference type="InterPro" id="IPR036513">
    <property type="entry name" value="STAS_dom_sf"/>
</dbReference>
<dbReference type="SUPFAM" id="SSF52091">
    <property type="entry name" value="SpoIIaa-like"/>
    <property type="match status" value="1"/>
</dbReference>
<comment type="caution">
    <text evidence="4">The sequence shown here is derived from an EMBL/GenBank/DDBJ whole genome shotgun (WGS) entry which is preliminary data.</text>
</comment>
<dbReference type="Pfam" id="PF01740">
    <property type="entry name" value="STAS"/>
    <property type="match status" value="1"/>
</dbReference>
<protein>
    <recommendedName>
        <fullName evidence="2">Anti-sigma factor antagonist</fullName>
    </recommendedName>
</protein>
<organism evidence="4 5">
    <name type="scientific">Saccharothrix coeruleofusca</name>
    <dbReference type="NCBI Taxonomy" id="33919"/>
    <lineage>
        <taxon>Bacteria</taxon>
        <taxon>Bacillati</taxon>
        <taxon>Actinomycetota</taxon>
        <taxon>Actinomycetes</taxon>
        <taxon>Pseudonocardiales</taxon>
        <taxon>Pseudonocardiaceae</taxon>
        <taxon>Saccharothrix</taxon>
    </lineage>
</organism>
<dbReference type="NCBIfam" id="TIGR00377">
    <property type="entry name" value="ant_ant_sig"/>
    <property type="match status" value="1"/>
</dbReference>
<dbReference type="Gene3D" id="3.30.750.24">
    <property type="entry name" value="STAS domain"/>
    <property type="match status" value="1"/>
</dbReference>
<reference evidence="4" key="1">
    <citation type="journal article" date="2014" name="Int. J. Syst. Evol. Microbiol.">
        <title>Complete genome sequence of Corynebacterium casei LMG S-19264T (=DSM 44701T), isolated from a smear-ripened cheese.</title>
        <authorList>
            <consortium name="US DOE Joint Genome Institute (JGI-PGF)"/>
            <person name="Walter F."/>
            <person name="Albersmeier A."/>
            <person name="Kalinowski J."/>
            <person name="Ruckert C."/>
        </authorList>
    </citation>
    <scope>NUCLEOTIDE SEQUENCE</scope>
    <source>
        <strain evidence="4">JCM 3313</strain>
    </source>
</reference>
<dbReference type="CDD" id="cd07043">
    <property type="entry name" value="STAS_anti-anti-sigma_factors"/>
    <property type="match status" value="1"/>
</dbReference>
<sequence>MSRPEQPASAVADSALRVTRERRGDAEVVTVAGEIDMATVEQLRSAVRAAHETDPRLLVVDLTGVGFLASTGLGALVEAHELCGQALRVVAANRAVLRALGLVALDRVLVVHPTLDEALSA</sequence>
<evidence type="ECO:0000313" key="4">
    <source>
        <dbReference type="EMBL" id="GGP54602.1"/>
    </source>
</evidence>
<gene>
    <name evidence="4" type="primary">rsfB</name>
    <name evidence="4" type="ORF">GCM10010185_28890</name>
</gene>
<proteinExistence type="inferred from homology"/>
<dbReference type="InterPro" id="IPR003658">
    <property type="entry name" value="Anti-sigma_ant"/>
</dbReference>
<name>A0A918EE48_9PSEU</name>
<comment type="similarity">
    <text evidence="1 2">Belongs to the anti-sigma-factor antagonist family.</text>
</comment>
<accession>A0A918EE48</accession>
<dbReference type="PROSITE" id="PS50801">
    <property type="entry name" value="STAS"/>
    <property type="match status" value="1"/>
</dbReference>
<reference evidence="4" key="2">
    <citation type="submission" date="2020-09" db="EMBL/GenBank/DDBJ databases">
        <authorList>
            <person name="Sun Q."/>
            <person name="Ohkuma M."/>
        </authorList>
    </citation>
    <scope>NUCLEOTIDE SEQUENCE</scope>
    <source>
        <strain evidence="4">JCM 3313</strain>
    </source>
</reference>
<dbReference type="PANTHER" id="PTHR33495:SF2">
    <property type="entry name" value="ANTI-SIGMA FACTOR ANTAGONIST TM_1081-RELATED"/>
    <property type="match status" value="1"/>
</dbReference>
<dbReference type="InterPro" id="IPR002645">
    <property type="entry name" value="STAS_dom"/>
</dbReference>
<keyword evidence="5" id="KW-1185">Reference proteome</keyword>
<evidence type="ECO:0000259" key="3">
    <source>
        <dbReference type="PROSITE" id="PS50801"/>
    </source>
</evidence>
<dbReference type="RefSeq" id="WP_189223715.1">
    <property type="nucleotide sequence ID" value="NZ_BMRG01000004.1"/>
</dbReference>
<dbReference type="Proteomes" id="UP000639606">
    <property type="component" value="Unassembled WGS sequence"/>
</dbReference>
<dbReference type="EMBL" id="BMRG01000004">
    <property type="protein sequence ID" value="GGP54602.1"/>
    <property type="molecule type" value="Genomic_DNA"/>
</dbReference>
<dbReference type="AlphaFoldDB" id="A0A918EE48"/>
<feature type="domain" description="STAS" evidence="3">
    <location>
        <begin position="16"/>
        <end position="121"/>
    </location>
</feature>